<protein>
    <submittedName>
        <fullName evidence="1">Uncharacterized protein</fullName>
    </submittedName>
</protein>
<dbReference type="AlphaFoldDB" id="A0A834M803"/>
<dbReference type="EMBL" id="JAACXV010013943">
    <property type="protein sequence ID" value="KAF7271576.1"/>
    <property type="molecule type" value="Genomic_DNA"/>
</dbReference>
<name>A0A834M803_RHYFE</name>
<comment type="caution">
    <text evidence="1">The sequence shown here is derived from an EMBL/GenBank/DDBJ whole genome shotgun (WGS) entry which is preliminary data.</text>
</comment>
<proteinExistence type="predicted"/>
<dbReference type="OrthoDB" id="4748970at2759"/>
<organism evidence="1 2">
    <name type="scientific">Rhynchophorus ferrugineus</name>
    <name type="common">Red palm weevil</name>
    <name type="synonym">Curculio ferrugineus</name>
    <dbReference type="NCBI Taxonomy" id="354439"/>
    <lineage>
        <taxon>Eukaryota</taxon>
        <taxon>Metazoa</taxon>
        <taxon>Ecdysozoa</taxon>
        <taxon>Arthropoda</taxon>
        <taxon>Hexapoda</taxon>
        <taxon>Insecta</taxon>
        <taxon>Pterygota</taxon>
        <taxon>Neoptera</taxon>
        <taxon>Endopterygota</taxon>
        <taxon>Coleoptera</taxon>
        <taxon>Polyphaga</taxon>
        <taxon>Cucujiformia</taxon>
        <taxon>Curculionidae</taxon>
        <taxon>Dryophthorinae</taxon>
        <taxon>Rhynchophorus</taxon>
    </lineage>
</organism>
<keyword evidence="2" id="KW-1185">Reference proteome</keyword>
<accession>A0A834M803</accession>
<reference evidence="1" key="1">
    <citation type="submission" date="2020-08" db="EMBL/GenBank/DDBJ databases">
        <title>Genome sequencing and assembly of the red palm weevil Rhynchophorus ferrugineus.</title>
        <authorList>
            <person name="Dias G.B."/>
            <person name="Bergman C.M."/>
            <person name="Manee M."/>
        </authorList>
    </citation>
    <scope>NUCLEOTIDE SEQUENCE</scope>
    <source>
        <strain evidence="1">AA-2017</strain>
        <tissue evidence="1">Whole larva</tissue>
    </source>
</reference>
<dbReference type="Proteomes" id="UP000625711">
    <property type="component" value="Unassembled WGS sequence"/>
</dbReference>
<evidence type="ECO:0000313" key="1">
    <source>
        <dbReference type="EMBL" id="KAF7271576.1"/>
    </source>
</evidence>
<evidence type="ECO:0000313" key="2">
    <source>
        <dbReference type="Proteomes" id="UP000625711"/>
    </source>
</evidence>
<sequence>MDILPSVDIFRELQDIHDTGFFTAKPSLDDHWQQDVNFLVQSNGVYSFDIPNQNTTAADISVGCFRQLIVGSMFCRSIDSVHCFDIPSQDSPDEAVLSHSSFFTAKPNLDDHWQQVEYCH</sequence>
<gene>
    <name evidence="1" type="ORF">GWI33_015562</name>
</gene>